<dbReference type="PANTHER" id="PTHR31650:SF34">
    <property type="entry name" value="O-ACYLTRANSFERASE WSD1-LIKE ISOFORM X1"/>
    <property type="match status" value="1"/>
</dbReference>
<dbReference type="AlphaFoldDB" id="A0A835IDF4"/>
<comment type="caution">
    <text evidence="2">The sequence shown here is derived from an EMBL/GenBank/DDBJ whole genome shotgun (WGS) entry which is preliminary data.</text>
</comment>
<reference evidence="2 3" key="1">
    <citation type="submission" date="2020-10" db="EMBL/GenBank/DDBJ databases">
        <title>The Coptis chinensis genome and diversification of protoberbering-type alkaloids.</title>
        <authorList>
            <person name="Wang B."/>
            <person name="Shu S."/>
            <person name="Song C."/>
            <person name="Liu Y."/>
        </authorList>
    </citation>
    <scope>NUCLEOTIDE SEQUENCE [LARGE SCALE GENOMIC DNA]</scope>
    <source>
        <strain evidence="2">HL-2020</strain>
        <tissue evidence="2">Leaf</tissue>
    </source>
</reference>
<evidence type="ECO:0000313" key="2">
    <source>
        <dbReference type="EMBL" id="KAF9615119.1"/>
    </source>
</evidence>
<proteinExistence type="predicted"/>
<dbReference type="GO" id="GO:0008374">
    <property type="term" value="F:O-acyltransferase activity"/>
    <property type="evidence" value="ECO:0007669"/>
    <property type="project" value="InterPro"/>
</dbReference>
<dbReference type="InterPro" id="IPR009721">
    <property type="entry name" value="O-acyltransferase_WSD1_C"/>
</dbReference>
<keyword evidence="3" id="KW-1185">Reference proteome</keyword>
<name>A0A835IDF4_9MAGN</name>
<dbReference type="EMBL" id="JADFTS010000003">
    <property type="protein sequence ID" value="KAF9615119.1"/>
    <property type="molecule type" value="Genomic_DNA"/>
</dbReference>
<dbReference type="InterPro" id="IPR045034">
    <property type="entry name" value="O-acyltransferase_WSD1-like"/>
</dbReference>
<evidence type="ECO:0000259" key="1">
    <source>
        <dbReference type="Pfam" id="PF06974"/>
    </source>
</evidence>
<dbReference type="Proteomes" id="UP000631114">
    <property type="component" value="Unassembled WGS sequence"/>
</dbReference>
<protein>
    <recommendedName>
        <fullName evidence="1">O-acyltransferase WSD1 C-terminal domain-containing protein</fullName>
    </recommendedName>
</protein>
<dbReference type="GO" id="GO:0019432">
    <property type="term" value="P:triglyceride biosynthetic process"/>
    <property type="evidence" value="ECO:0007669"/>
    <property type="project" value="TreeGrafter"/>
</dbReference>
<dbReference type="PANTHER" id="PTHR31650">
    <property type="entry name" value="O-ACYLTRANSFERASE (WSD1-LIKE) FAMILY PROTEIN"/>
    <property type="match status" value="1"/>
</dbReference>
<accession>A0A835IDF4</accession>
<dbReference type="GO" id="GO:0005886">
    <property type="term" value="C:plasma membrane"/>
    <property type="evidence" value="ECO:0007669"/>
    <property type="project" value="TreeGrafter"/>
</dbReference>
<evidence type="ECO:0000313" key="3">
    <source>
        <dbReference type="Proteomes" id="UP000631114"/>
    </source>
</evidence>
<feature type="domain" description="O-acyltransferase WSD1 C-terminal" evidence="1">
    <location>
        <begin position="21"/>
        <end position="143"/>
    </location>
</feature>
<dbReference type="OrthoDB" id="619536at2759"/>
<organism evidence="2 3">
    <name type="scientific">Coptis chinensis</name>
    <dbReference type="NCBI Taxonomy" id="261450"/>
    <lineage>
        <taxon>Eukaryota</taxon>
        <taxon>Viridiplantae</taxon>
        <taxon>Streptophyta</taxon>
        <taxon>Embryophyta</taxon>
        <taxon>Tracheophyta</taxon>
        <taxon>Spermatophyta</taxon>
        <taxon>Magnoliopsida</taxon>
        <taxon>Ranunculales</taxon>
        <taxon>Ranunculaceae</taxon>
        <taxon>Coptidoideae</taxon>
        <taxon>Coptis</taxon>
    </lineage>
</organism>
<sequence length="156" mass="17475">MGQSLRILNVLLPSFKDADNVDPLEYVTKSQVEMKKDELNGNLFHWQTIVHVGKLKRARAEFIMATMRNTTMTITNMIGPVEKASIGGRPLNSFYFCVTGVPQSFLFTMVSYAGKLRMTAATEKGFIDPKLLSSCLKEAFTKIYVAAVGEHPVIFY</sequence>
<gene>
    <name evidence="2" type="ORF">IFM89_022049</name>
</gene>
<dbReference type="Pfam" id="PF06974">
    <property type="entry name" value="WS_DGAT_C"/>
    <property type="match status" value="1"/>
</dbReference>